<sequence length="621" mass="65567">QIRLLWRRDGCQGGNWSVLRREPQPAQPSDRNGEPSASMDGVDVWATTLAQLMAKRKPQDTWELVPEENLASGHLDSSGFQHRLRGLSRLGVAWPAPVWLLPVGLVLGPCAHPLPPVVGRGCPAGAGEGAHLGPAVPAVPAGGAACHVSLLSVWLFLNKLVQFIAQKCYGEGPGSDQCPEICFGEHCDACDLGVCFFQKPPDPAWGPEVKSPSTSKGRFTLYGGSNVDAPTASQQLRTLGCRLVGLLRREDEEIVTVPFSLVHEDKGPVADPTGPLTVGRGSPYLPTSSKATSKGQRFPVNIKVPVFHGKGLVLSGTKDMTGFIYKGHGCVSDPDGDEMQTMAGAPRSAAAVPSLKSLMETARGQHNGEGPVTFPSSLTNVVLEGEDPFDLIYGSLTFPFIFANKGEGGASSAGITEGKGKEDGGSGPATAGREPLPGTNASGPVPISEGSVTISFSVLSIIQSKGSSSDDSGPESNGLATPGFSKKQRQPGPRVGKSGPGCYWEEDFCWAVGFCFDPYEEVWIWVSMTVCILWVMYLYKFSPGHSPRGVAVLVRALYCGSQECLQSGTLVLVSVMRDAVTTGLHAQPRQALLPGWGQCRAAPPPSSLSDCRPGLDLALCT</sequence>
<dbReference type="AlphaFoldDB" id="A0A4U1F7Q7"/>
<comment type="caution">
    <text evidence="2">The sequence shown here is derived from an EMBL/GenBank/DDBJ whole genome shotgun (WGS) entry which is preliminary data.</text>
</comment>
<dbReference type="Proteomes" id="UP000308365">
    <property type="component" value="Unassembled WGS sequence"/>
</dbReference>
<evidence type="ECO:0000313" key="3">
    <source>
        <dbReference type="Proteomes" id="UP000308365"/>
    </source>
</evidence>
<dbReference type="GO" id="GO:0006612">
    <property type="term" value="P:protein targeting to membrane"/>
    <property type="evidence" value="ECO:0007669"/>
    <property type="project" value="TreeGrafter"/>
</dbReference>
<feature type="region of interest" description="Disordered" evidence="1">
    <location>
        <begin position="16"/>
        <end position="39"/>
    </location>
</feature>
<feature type="non-terminal residue" evidence="2">
    <location>
        <position position="1"/>
    </location>
</feature>
<accession>A0A4U1F7Q7</accession>
<name>A0A4U1F7Q7_MONMO</name>
<organism evidence="2 3">
    <name type="scientific">Monodon monoceros</name>
    <name type="common">Narwhal</name>
    <name type="synonym">Ceratodon monodon</name>
    <dbReference type="NCBI Taxonomy" id="40151"/>
    <lineage>
        <taxon>Eukaryota</taxon>
        <taxon>Metazoa</taxon>
        <taxon>Chordata</taxon>
        <taxon>Craniata</taxon>
        <taxon>Vertebrata</taxon>
        <taxon>Euteleostomi</taxon>
        <taxon>Mammalia</taxon>
        <taxon>Eutheria</taxon>
        <taxon>Laurasiatheria</taxon>
        <taxon>Artiodactyla</taxon>
        <taxon>Whippomorpha</taxon>
        <taxon>Cetacea</taxon>
        <taxon>Odontoceti</taxon>
        <taxon>Monodontidae</taxon>
        <taxon>Monodon</taxon>
    </lineage>
</organism>
<dbReference type="GO" id="GO:0031849">
    <property type="term" value="F:olfactory receptor binding"/>
    <property type="evidence" value="ECO:0007669"/>
    <property type="project" value="TreeGrafter"/>
</dbReference>
<dbReference type="InterPro" id="IPR026096">
    <property type="entry name" value="R-trans_p"/>
</dbReference>
<dbReference type="GO" id="GO:0001580">
    <property type="term" value="P:detection of chemical stimulus involved in sensory perception of bitter taste"/>
    <property type="evidence" value="ECO:0007669"/>
    <property type="project" value="TreeGrafter"/>
</dbReference>
<gene>
    <name evidence="2" type="ORF">EI555_019779</name>
</gene>
<dbReference type="PANTHER" id="PTHR14402">
    <property type="entry name" value="RECEPTOR TRANSPORTING PROTEIN"/>
    <property type="match status" value="1"/>
</dbReference>
<dbReference type="GO" id="GO:0051205">
    <property type="term" value="P:protein insertion into membrane"/>
    <property type="evidence" value="ECO:0007669"/>
    <property type="project" value="TreeGrafter"/>
</dbReference>
<evidence type="ECO:0000256" key="1">
    <source>
        <dbReference type="SAM" id="MobiDB-lite"/>
    </source>
</evidence>
<feature type="non-terminal residue" evidence="2">
    <location>
        <position position="621"/>
    </location>
</feature>
<reference evidence="3" key="1">
    <citation type="journal article" date="2019" name="IScience">
        <title>Narwhal Genome Reveals Long-Term Low Genetic Diversity despite Current Large Abundance Size.</title>
        <authorList>
            <person name="Westbury M.V."/>
            <person name="Petersen B."/>
            <person name="Garde E."/>
            <person name="Heide-Jorgensen M.P."/>
            <person name="Lorenzen E.D."/>
        </authorList>
    </citation>
    <scope>NUCLEOTIDE SEQUENCE [LARGE SCALE GENOMIC DNA]</scope>
</reference>
<feature type="region of interest" description="Disordered" evidence="1">
    <location>
        <begin position="465"/>
        <end position="496"/>
    </location>
</feature>
<protein>
    <submittedName>
        <fullName evidence="2">Uncharacterized protein</fullName>
    </submittedName>
</protein>
<feature type="region of interest" description="Disordered" evidence="1">
    <location>
        <begin position="410"/>
        <end position="444"/>
    </location>
</feature>
<proteinExistence type="predicted"/>
<dbReference type="PANTHER" id="PTHR14402:SF2">
    <property type="entry name" value="RECEPTOR-TRANSPORTING PROTEIN 5"/>
    <property type="match status" value="1"/>
</dbReference>
<dbReference type="EMBL" id="RWIC01000324">
    <property type="protein sequence ID" value="TKC45542.1"/>
    <property type="molecule type" value="Genomic_DNA"/>
</dbReference>
<evidence type="ECO:0000313" key="2">
    <source>
        <dbReference type="EMBL" id="TKC45542.1"/>
    </source>
</evidence>
<feature type="compositionally biased region" description="Polar residues" evidence="1">
    <location>
        <begin position="465"/>
        <end position="479"/>
    </location>
</feature>